<dbReference type="PROSITE" id="PS50404">
    <property type="entry name" value="GST_NTER"/>
    <property type="match status" value="1"/>
</dbReference>
<evidence type="ECO:0000313" key="2">
    <source>
        <dbReference type="EMBL" id="EAS07465.3"/>
    </source>
</evidence>
<dbReference type="HOGENOM" id="CLU_090185_0_0_1"/>
<dbReference type="AlphaFoldDB" id="Q24HX3"/>
<dbReference type="GeneID" id="7823879"/>
<name>Q24HX3_TETTS</name>
<dbReference type="STRING" id="312017.Q24HX3"/>
<evidence type="ECO:0000259" key="1">
    <source>
        <dbReference type="PROSITE" id="PS50404"/>
    </source>
</evidence>
<dbReference type="CDD" id="cd00570">
    <property type="entry name" value="GST_N_family"/>
    <property type="match status" value="1"/>
</dbReference>
<organism evidence="2 3">
    <name type="scientific">Tetrahymena thermophila (strain SB210)</name>
    <dbReference type="NCBI Taxonomy" id="312017"/>
    <lineage>
        <taxon>Eukaryota</taxon>
        <taxon>Sar</taxon>
        <taxon>Alveolata</taxon>
        <taxon>Ciliophora</taxon>
        <taxon>Intramacronucleata</taxon>
        <taxon>Oligohymenophorea</taxon>
        <taxon>Hymenostomatida</taxon>
        <taxon>Tetrahymenina</taxon>
        <taxon>Tetrahymenidae</taxon>
        <taxon>Tetrahymena</taxon>
    </lineage>
</organism>
<sequence>MSQLTLYGFLLCPYVQRVRFALEKIGVKYDYKEIDLFKLKQKEQAYLDINPFGKVPTIVINNQIVYESLPLLEFLENEFGSVFPQDNIRKTQQRIWTTYFDQNFISKMWGIFSLIKTKDVEGSKKLANELAEILRFFTLNSKLSERIKQNPSSYFEGDTLTYADFAIIPHVKVLETNYKIFFKSSLFEQIENQDELIQNFKTYYQNVVSSDSFKRAVTNPVTLPPQGDNFVLDELQYTTENFNYENLSETYMNKKFAQA</sequence>
<dbReference type="OrthoDB" id="4951845at2759"/>
<dbReference type="eggNOG" id="KOG0406">
    <property type="taxonomic scope" value="Eukaryota"/>
</dbReference>
<dbReference type="Proteomes" id="UP000009168">
    <property type="component" value="Unassembled WGS sequence"/>
</dbReference>
<dbReference type="InterPro" id="IPR004045">
    <property type="entry name" value="Glutathione_S-Trfase_N"/>
</dbReference>
<dbReference type="Gene3D" id="1.20.1050.10">
    <property type="match status" value="1"/>
</dbReference>
<dbReference type="KEGG" id="tet:TTHERM_00572010"/>
<feature type="domain" description="GST N-terminal" evidence="1">
    <location>
        <begin position="2"/>
        <end position="83"/>
    </location>
</feature>
<dbReference type="RefSeq" id="XP_001027707.3">
    <property type="nucleotide sequence ID" value="XM_001027707.4"/>
</dbReference>
<dbReference type="PANTHER" id="PTHR43968:SF6">
    <property type="entry name" value="GLUTATHIONE S-TRANSFERASE OMEGA"/>
    <property type="match status" value="1"/>
</dbReference>
<protein>
    <submittedName>
        <fullName evidence="2">Glutathione S-transferase, amine-terminal domain protein</fullName>
    </submittedName>
</protein>
<dbReference type="InterPro" id="IPR036249">
    <property type="entry name" value="Thioredoxin-like_sf"/>
</dbReference>
<dbReference type="EMBL" id="GG662498">
    <property type="protein sequence ID" value="EAS07465.3"/>
    <property type="molecule type" value="Genomic_DNA"/>
</dbReference>
<gene>
    <name evidence="2" type="ORF">TTHERM_00572010</name>
</gene>
<dbReference type="InterPro" id="IPR004046">
    <property type="entry name" value="GST_C"/>
</dbReference>
<dbReference type="SUPFAM" id="SSF52833">
    <property type="entry name" value="Thioredoxin-like"/>
    <property type="match status" value="1"/>
</dbReference>
<dbReference type="Pfam" id="PF13417">
    <property type="entry name" value="GST_N_3"/>
    <property type="match status" value="1"/>
</dbReference>
<reference evidence="3" key="1">
    <citation type="journal article" date="2006" name="PLoS Biol.">
        <title>Macronuclear genome sequence of the ciliate Tetrahymena thermophila, a model eukaryote.</title>
        <authorList>
            <person name="Eisen J.A."/>
            <person name="Coyne R.S."/>
            <person name="Wu M."/>
            <person name="Wu D."/>
            <person name="Thiagarajan M."/>
            <person name="Wortman J.R."/>
            <person name="Badger J.H."/>
            <person name="Ren Q."/>
            <person name="Amedeo P."/>
            <person name="Jones K.M."/>
            <person name="Tallon L.J."/>
            <person name="Delcher A.L."/>
            <person name="Salzberg S.L."/>
            <person name="Silva J.C."/>
            <person name="Haas B.J."/>
            <person name="Majoros W.H."/>
            <person name="Farzad M."/>
            <person name="Carlton J.M."/>
            <person name="Smith R.K. Jr."/>
            <person name="Garg J."/>
            <person name="Pearlman R.E."/>
            <person name="Karrer K.M."/>
            <person name="Sun L."/>
            <person name="Manning G."/>
            <person name="Elde N.C."/>
            <person name="Turkewitz A.P."/>
            <person name="Asai D.J."/>
            <person name="Wilkes D.E."/>
            <person name="Wang Y."/>
            <person name="Cai H."/>
            <person name="Collins K."/>
            <person name="Stewart B.A."/>
            <person name="Lee S.R."/>
            <person name="Wilamowska K."/>
            <person name="Weinberg Z."/>
            <person name="Ruzzo W.L."/>
            <person name="Wloga D."/>
            <person name="Gaertig J."/>
            <person name="Frankel J."/>
            <person name="Tsao C.-C."/>
            <person name="Gorovsky M.A."/>
            <person name="Keeling P.J."/>
            <person name="Waller R.F."/>
            <person name="Patron N.J."/>
            <person name="Cherry J.M."/>
            <person name="Stover N.A."/>
            <person name="Krieger C.J."/>
            <person name="del Toro C."/>
            <person name="Ryder H.F."/>
            <person name="Williamson S.C."/>
            <person name="Barbeau R.A."/>
            <person name="Hamilton E.P."/>
            <person name="Orias E."/>
        </authorList>
    </citation>
    <scope>NUCLEOTIDE SEQUENCE [LARGE SCALE GENOMIC DNA]</scope>
    <source>
        <strain evidence="3">SB210</strain>
    </source>
</reference>
<dbReference type="Pfam" id="PF14497">
    <property type="entry name" value="GST_C_3"/>
    <property type="match status" value="1"/>
</dbReference>
<dbReference type="PANTHER" id="PTHR43968">
    <property type="match status" value="1"/>
</dbReference>
<dbReference type="Gene3D" id="3.40.30.10">
    <property type="entry name" value="Glutaredoxin"/>
    <property type="match status" value="1"/>
</dbReference>
<evidence type="ECO:0000313" key="3">
    <source>
        <dbReference type="Proteomes" id="UP000009168"/>
    </source>
</evidence>
<dbReference type="CDD" id="cd00299">
    <property type="entry name" value="GST_C_family"/>
    <property type="match status" value="1"/>
</dbReference>
<dbReference type="SFLD" id="SFLDG00358">
    <property type="entry name" value="Main_(cytGST)"/>
    <property type="match status" value="1"/>
</dbReference>
<accession>Q24HX3</accession>
<dbReference type="InterPro" id="IPR040079">
    <property type="entry name" value="Glutathione_S-Trfase"/>
</dbReference>
<dbReference type="SUPFAM" id="SSF47616">
    <property type="entry name" value="GST C-terminal domain-like"/>
    <property type="match status" value="1"/>
</dbReference>
<dbReference type="PROSITE" id="PS51354">
    <property type="entry name" value="GLUTAREDOXIN_2"/>
    <property type="match status" value="1"/>
</dbReference>
<keyword evidence="3" id="KW-1185">Reference proteome</keyword>
<dbReference type="GO" id="GO:0005737">
    <property type="term" value="C:cytoplasm"/>
    <property type="evidence" value="ECO:0007669"/>
    <property type="project" value="TreeGrafter"/>
</dbReference>
<dbReference type="InterPro" id="IPR036282">
    <property type="entry name" value="Glutathione-S-Trfase_C_sf"/>
</dbReference>
<dbReference type="InParanoid" id="Q24HX3"/>
<dbReference type="InterPro" id="IPR050983">
    <property type="entry name" value="GST_Omega/HSP26"/>
</dbReference>
<proteinExistence type="predicted"/>
<dbReference type="SFLD" id="SFLDS00019">
    <property type="entry name" value="Glutathione_Transferase_(cytos"/>
    <property type="match status" value="1"/>
</dbReference>